<accession>A0A919KJN1</accession>
<dbReference type="AlphaFoldDB" id="A0A919KJN1"/>
<name>A0A919KJN1_9ACTN</name>
<reference evidence="2" key="2">
    <citation type="submission" date="2020-09" db="EMBL/GenBank/DDBJ databases">
        <authorList>
            <person name="Sun Q."/>
            <person name="Ohkuma M."/>
        </authorList>
    </citation>
    <scope>NUCLEOTIDE SEQUENCE</scope>
    <source>
        <strain evidence="2">JCM 4646</strain>
    </source>
</reference>
<proteinExistence type="predicted"/>
<reference evidence="2" key="1">
    <citation type="journal article" date="2014" name="Int. J. Syst. Evol. Microbiol.">
        <title>Complete genome sequence of Corynebacterium casei LMG S-19264T (=DSM 44701T), isolated from a smear-ripened cheese.</title>
        <authorList>
            <consortium name="US DOE Joint Genome Institute (JGI-PGF)"/>
            <person name="Walter F."/>
            <person name="Albersmeier A."/>
            <person name="Kalinowski J."/>
            <person name="Ruckert C."/>
        </authorList>
    </citation>
    <scope>NUCLEOTIDE SEQUENCE</scope>
    <source>
        <strain evidence="2">JCM 4646</strain>
    </source>
</reference>
<evidence type="ECO:0000256" key="1">
    <source>
        <dbReference type="SAM" id="MobiDB-lite"/>
    </source>
</evidence>
<feature type="region of interest" description="Disordered" evidence="1">
    <location>
        <begin position="1"/>
        <end position="67"/>
    </location>
</feature>
<evidence type="ECO:0000313" key="3">
    <source>
        <dbReference type="Proteomes" id="UP000617734"/>
    </source>
</evidence>
<protein>
    <submittedName>
        <fullName evidence="2">Uncharacterized protein</fullName>
    </submittedName>
</protein>
<keyword evidence="3" id="KW-1185">Reference proteome</keyword>
<comment type="caution">
    <text evidence="2">The sequence shown here is derived from an EMBL/GenBank/DDBJ whole genome shotgun (WGS) entry which is preliminary data.</text>
</comment>
<dbReference type="Proteomes" id="UP000617734">
    <property type="component" value="Unassembled WGS sequence"/>
</dbReference>
<organism evidence="2 3">
    <name type="scientific">Kitasatospora indigofera</name>
    <dbReference type="NCBI Taxonomy" id="67307"/>
    <lineage>
        <taxon>Bacteria</taxon>
        <taxon>Bacillati</taxon>
        <taxon>Actinomycetota</taxon>
        <taxon>Actinomycetes</taxon>
        <taxon>Kitasatosporales</taxon>
        <taxon>Streptomycetaceae</taxon>
        <taxon>Kitasatospora</taxon>
    </lineage>
</organism>
<dbReference type="EMBL" id="BNBO01000001">
    <property type="protein sequence ID" value="GHH59478.1"/>
    <property type="molecule type" value="Genomic_DNA"/>
</dbReference>
<gene>
    <name evidence="2" type="ORF">GCM10018781_02730</name>
</gene>
<sequence>MAPVPRAPVDAPLPTEGRDRPLPPECAPLSAGAGPTMDDQAQHPVTVTRHRRLGPGGAAPPAGDKAH</sequence>
<evidence type="ECO:0000313" key="2">
    <source>
        <dbReference type="EMBL" id="GHH59478.1"/>
    </source>
</evidence>